<dbReference type="Pfam" id="PF09954">
    <property type="entry name" value="DUF2188"/>
    <property type="match status" value="1"/>
</dbReference>
<accession>A0A644YM40</accession>
<comment type="caution">
    <text evidence="2">The sequence shown here is derived from an EMBL/GenBank/DDBJ whole genome shotgun (WGS) entry which is preliminary data.</text>
</comment>
<proteinExistence type="predicted"/>
<dbReference type="EMBL" id="VSSQ01005026">
    <property type="protein sequence ID" value="MPM27563.1"/>
    <property type="molecule type" value="Genomic_DNA"/>
</dbReference>
<feature type="region of interest" description="Disordered" evidence="1">
    <location>
        <begin position="1"/>
        <end position="78"/>
    </location>
</feature>
<dbReference type="AlphaFoldDB" id="A0A644YM40"/>
<evidence type="ECO:0008006" key="3">
    <source>
        <dbReference type="Google" id="ProtNLM"/>
    </source>
</evidence>
<protein>
    <recommendedName>
        <fullName evidence="3">DUF2188 domain-containing protein</fullName>
    </recommendedName>
</protein>
<organism evidence="2">
    <name type="scientific">bioreactor metagenome</name>
    <dbReference type="NCBI Taxonomy" id="1076179"/>
    <lineage>
        <taxon>unclassified sequences</taxon>
        <taxon>metagenomes</taxon>
        <taxon>ecological metagenomes</taxon>
    </lineage>
</organism>
<dbReference type="InterPro" id="IPR018691">
    <property type="entry name" value="DUF2188"/>
</dbReference>
<name>A0A644YM40_9ZZZZ</name>
<gene>
    <name evidence="2" type="ORF">SDC9_74075</name>
</gene>
<sequence>MARKERHVVPNKDGGWDSKRENSERASKHFETKEDAMNWSREKSRDEGSELIPHRKDGTIQNPDSHGNDPCPPKDKNS</sequence>
<evidence type="ECO:0000313" key="2">
    <source>
        <dbReference type="EMBL" id="MPM27563.1"/>
    </source>
</evidence>
<reference evidence="2" key="1">
    <citation type="submission" date="2019-08" db="EMBL/GenBank/DDBJ databases">
        <authorList>
            <person name="Kucharzyk K."/>
            <person name="Murdoch R.W."/>
            <person name="Higgins S."/>
            <person name="Loffler F."/>
        </authorList>
    </citation>
    <scope>NUCLEOTIDE SEQUENCE</scope>
</reference>
<feature type="compositionally biased region" description="Basic and acidic residues" evidence="1">
    <location>
        <begin position="7"/>
        <end position="58"/>
    </location>
</feature>
<evidence type="ECO:0000256" key="1">
    <source>
        <dbReference type="SAM" id="MobiDB-lite"/>
    </source>
</evidence>